<dbReference type="CDD" id="cd01392">
    <property type="entry name" value="HTH_LacI"/>
    <property type="match status" value="1"/>
</dbReference>
<dbReference type="PROSITE" id="PS00356">
    <property type="entry name" value="HTH_LACI_1"/>
    <property type="match status" value="1"/>
</dbReference>
<dbReference type="PANTHER" id="PTHR30146">
    <property type="entry name" value="LACI-RELATED TRANSCRIPTIONAL REPRESSOR"/>
    <property type="match status" value="1"/>
</dbReference>
<dbReference type="AlphaFoldDB" id="A0A9W6KWV6"/>
<dbReference type="GO" id="GO:0003700">
    <property type="term" value="F:DNA-binding transcription factor activity"/>
    <property type="evidence" value="ECO:0007669"/>
    <property type="project" value="TreeGrafter"/>
</dbReference>
<evidence type="ECO:0000313" key="6">
    <source>
        <dbReference type="EMBL" id="GLL08046.1"/>
    </source>
</evidence>
<dbReference type="InterPro" id="IPR000843">
    <property type="entry name" value="HTH_LacI"/>
</dbReference>
<organism evidence="6 7">
    <name type="scientific">Dactylosporangium matsuzakiense</name>
    <dbReference type="NCBI Taxonomy" id="53360"/>
    <lineage>
        <taxon>Bacteria</taxon>
        <taxon>Bacillati</taxon>
        <taxon>Actinomycetota</taxon>
        <taxon>Actinomycetes</taxon>
        <taxon>Micromonosporales</taxon>
        <taxon>Micromonosporaceae</taxon>
        <taxon>Dactylosporangium</taxon>
    </lineage>
</organism>
<dbReference type="GO" id="GO:0000976">
    <property type="term" value="F:transcription cis-regulatory region binding"/>
    <property type="evidence" value="ECO:0007669"/>
    <property type="project" value="TreeGrafter"/>
</dbReference>
<dbReference type="SMART" id="SM00354">
    <property type="entry name" value="HTH_LACI"/>
    <property type="match status" value="1"/>
</dbReference>
<gene>
    <name evidence="6" type="ORF">GCM10017581_098060</name>
</gene>
<evidence type="ECO:0000313" key="7">
    <source>
        <dbReference type="Proteomes" id="UP001143480"/>
    </source>
</evidence>
<dbReference type="Pfam" id="PF13377">
    <property type="entry name" value="Peripla_BP_3"/>
    <property type="match status" value="1"/>
</dbReference>
<reference evidence="6" key="1">
    <citation type="journal article" date="2014" name="Int. J. Syst. Evol. Microbiol.">
        <title>Complete genome sequence of Corynebacterium casei LMG S-19264T (=DSM 44701T), isolated from a smear-ripened cheese.</title>
        <authorList>
            <consortium name="US DOE Joint Genome Institute (JGI-PGF)"/>
            <person name="Walter F."/>
            <person name="Albersmeier A."/>
            <person name="Kalinowski J."/>
            <person name="Ruckert C."/>
        </authorList>
    </citation>
    <scope>NUCLEOTIDE SEQUENCE</scope>
    <source>
        <strain evidence="6">VKM Ac-1321</strain>
    </source>
</reference>
<evidence type="ECO:0000259" key="5">
    <source>
        <dbReference type="PROSITE" id="PS50932"/>
    </source>
</evidence>
<evidence type="ECO:0000256" key="4">
    <source>
        <dbReference type="SAM" id="MobiDB-lite"/>
    </source>
</evidence>
<dbReference type="RefSeq" id="WP_271190248.1">
    <property type="nucleotide sequence ID" value="NZ_BSFP01000123.1"/>
</dbReference>
<evidence type="ECO:0000256" key="2">
    <source>
        <dbReference type="ARBA" id="ARBA00023125"/>
    </source>
</evidence>
<keyword evidence="3" id="KW-0804">Transcription</keyword>
<comment type="caution">
    <text evidence="6">The sequence shown here is derived from an EMBL/GenBank/DDBJ whole genome shotgun (WGS) entry which is preliminary data.</text>
</comment>
<dbReference type="SUPFAM" id="SSF53822">
    <property type="entry name" value="Periplasmic binding protein-like I"/>
    <property type="match status" value="1"/>
</dbReference>
<feature type="domain" description="HTH lacI-type" evidence="5">
    <location>
        <begin position="18"/>
        <end position="72"/>
    </location>
</feature>
<feature type="region of interest" description="Disordered" evidence="4">
    <location>
        <begin position="1"/>
        <end position="28"/>
    </location>
</feature>
<accession>A0A9W6KWV6</accession>
<dbReference type="InterPro" id="IPR010982">
    <property type="entry name" value="Lambda_DNA-bd_dom_sf"/>
</dbReference>
<dbReference type="Gene3D" id="3.40.50.2300">
    <property type="match status" value="2"/>
</dbReference>
<dbReference type="Proteomes" id="UP001143480">
    <property type="component" value="Unassembled WGS sequence"/>
</dbReference>
<keyword evidence="2" id="KW-0238">DNA-binding</keyword>
<name>A0A9W6KWV6_9ACTN</name>
<keyword evidence="7" id="KW-1185">Reference proteome</keyword>
<dbReference type="PANTHER" id="PTHR30146:SF153">
    <property type="entry name" value="LACTOSE OPERON REPRESSOR"/>
    <property type="match status" value="1"/>
</dbReference>
<sequence length="348" mass="36865">MVAGEGDTRAGAGAEPRTTMEDVAREAGVSKGTVSRVMNGRNWVKPATRDAVLEAMRRTGFVANATARSLAMRRTDSVALVLGAPATRLFENPNYSLLLQVITDELALSDYSLIFMSGARPADRDRLARFLRGGHVDGVILLSAGEPEVDELIRLLQSQPIPVMVSGHPFPDGDPLPFVAADDVAGSVALGRHFVDRGYRRIGVIASHLEAAGARIRVSAFVETVGARTEPQWLVEADEFSHDAGRAAMLTLHRRAEDLDAVFAVSDALAAGVITAAGQLGLQVPADLAVAGFDDSVIAGRTTPPLTTVRQDVGAVGRELVRQLLLAIGGAEIRSIVLPVELVIRDSA</sequence>
<dbReference type="SUPFAM" id="SSF47413">
    <property type="entry name" value="lambda repressor-like DNA-binding domains"/>
    <property type="match status" value="1"/>
</dbReference>
<dbReference type="PRINTS" id="PR00036">
    <property type="entry name" value="HTHLACI"/>
</dbReference>
<dbReference type="Gene3D" id="1.10.260.40">
    <property type="entry name" value="lambda repressor-like DNA-binding domains"/>
    <property type="match status" value="1"/>
</dbReference>
<evidence type="ECO:0000256" key="1">
    <source>
        <dbReference type="ARBA" id="ARBA00023015"/>
    </source>
</evidence>
<dbReference type="CDD" id="cd06267">
    <property type="entry name" value="PBP1_LacI_sugar_binding-like"/>
    <property type="match status" value="1"/>
</dbReference>
<protein>
    <submittedName>
        <fullName evidence="6">LacI family transcriptional regulator</fullName>
    </submittedName>
</protein>
<proteinExistence type="predicted"/>
<dbReference type="PROSITE" id="PS50932">
    <property type="entry name" value="HTH_LACI_2"/>
    <property type="match status" value="1"/>
</dbReference>
<dbReference type="Pfam" id="PF00356">
    <property type="entry name" value="LacI"/>
    <property type="match status" value="1"/>
</dbReference>
<keyword evidence="1" id="KW-0805">Transcription regulation</keyword>
<dbReference type="EMBL" id="BSFP01000123">
    <property type="protein sequence ID" value="GLL08046.1"/>
    <property type="molecule type" value="Genomic_DNA"/>
</dbReference>
<evidence type="ECO:0000256" key="3">
    <source>
        <dbReference type="ARBA" id="ARBA00023163"/>
    </source>
</evidence>
<dbReference type="InterPro" id="IPR028082">
    <property type="entry name" value="Peripla_BP_I"/>
</dbReference>
<reference evidence="6" key="2">
    <citation type="submission" date="2023-01" db="EMBL/GenBank/DDBJ databases">
        <authorList>
            <person name="Sun Q."/>
            <person name="Evtushenko L."/>
        </authorList>
    </citation>
    <scope>NUCLEOTIDE SEQUENCE</scope>
    <source>
        <strain evidence="6">VKM Ac-1321</strain>
    </source>
</reference>
<dbReference type="InterPro" id="IPR046335">
    <property type="entry name" value="LacI/GalR-like_sensor"/>
</dbReference>